<dbReference type="SMART" id="SM01012">
    <property type="entry name" value="ANTAR"/>
    <property type="match status" value="1"/>
</dbReference>
<dbReference type="InterPro" id="IPR003018">
    <property type="entry name" value="GAF"/>
</dbReference>
<evidence type="ECO:0000259" key="3">
    <source>
        <dbReference type="PROSITE" id="PS50921"/>
    </source>
</evidence>
<evidence type="ECO:0000256" key="1">
    <source>
        <dbReference type="ARBA" id="ARBA00023015"/>
    </source>
</evidence>
<dbReference type="Proteomes" id="UP000695264">
    <property type="component" value="Unassembled WGS sequence"/>
</dbReference>
<dbReference type="PIRSF" id="PIRSF036625">
    <property type="entry name" value="GAF_ANTAR"/>
    <property type="match status" value="1"/>
</dbReference>
<evidence type="ECO:0000313" key="5">
    <source>
        <dbReference type="Proteomes" id="UP000695264"/>
    </source>
</evidence>
<evidence type="ECO:0000256" key="2">
    <source>
        <dbReference type="ARBA" id="ARBA00023163"/>
    </source>
</evidence>
<dbReference type="SUPFAM" id="SSF55781">
    <property type="entry name" value="GAF domain-like"/>
    <property type="match status" value="1"/>
</dbReference>
<dbReference type="InterPro" id="IPR005561">
    <property type="entry name" value="ANTAR"/>
</dbReference>
<dbReference type="InterPro" id="IPR012074">
    <property type="entry name" value="GAF_ANTAR"/>
</dbReference>
<feature type="domain" description="ANTAR" evidence="3">
    <location>
        <begin position="163"/>
        <end position="224"/>
    </location>
</feature>
<dbReference type="Gene3D" id="1.10.10.10">
    <property type="entry name" value="Winged helix-like DNA-binding domain superfamily/Winged helix DNA-binding domain"/>
    <property type="match status" value="1"/>
</dbReference>
<dbReference type="RefSeq" id="WP_168101823.1">
    <property type="nucleotide sequence ID" value="NZ_JAATEN010000007.1"/>
</dbReference>
<dbReference type="EMBL" id="JAATEN010000007">
    <property type="protein sequence ID" value="NJQ01230.1"/>
    <property type="molecule type" value="Genomic_DNA"/>
</dbReference>
<keyword evidence="5" id="KW-1185">Reference proteome</keyword>
<dbReference type="Gene3D" id="3.30.450.40">
    <property type="match status" value="1"/>
</dbReference>
<accession>A0ABX1BU37</accession>
<dbReference type="PROSITE" id="PS50921">
    <property type="entry name" value="ANTAR"/>
    <property type="match status" value="1"/>
</dbReference>
<dbReference type="InterPro" id="IPR029016">
    <property type="entry name" value="GAF-like_dom_sf"/>
</dbReference>
<keyword evidence="1" id="KW-0805">Transcription regulation</keyword>
<comment type="caution">
    <text evidence="4">The sequence shown here is derived from an EMBL/GenBank/DDBJ whole genome shotgun (WGS) entry which is preliminary data.</text>
</comment>
<dbReference type="Pfam" id="PF03861">
    <property type="entry name" value="ANTAR"/>
    <property type="match status" value="1"/>
</dbReference>
<reference evidence="4 5" key="1">
    <citation type="submission" date="2020-03" db="EMBL/GenBank/DDBJ databases">
        <title>WGS of actinomycetes isolated from Thailand.</title>
        <authorList>
            <person name="Thawai C."/>
        </authorList>
    </citation>
    <scope>NUCLEOTIDE SEQUENCE [LARGE SCALE GENOMIC DNA]</scope>
    <source>
        <strain evidence="4 5">PLAI 1-29</strain>
    </source>
</reference>
<dbReference type="SMART" id="SM00065">
    <property type="entry name" value="GAF"/>
    <property type="match status" value="1"/>
</dbReference>
<gene>
    <name evidence="4" type="ORF">HCK00_11970</name>
</gene>
<dbReference type="InterPro" id="IPR036388">
    <property type="entry name" value="WH-like_DNA-bd_sf"/>
</dbReference>
<sequence>MSSDDAQKSNLLIQWLLETETFEDFLTTLVDAARERSGAEGVGLTLEGDGRPMTVVSSGTVAPKLDEKQYGLDDGPCLRSLRSGEEILVDDLLTETRWGDYPGYAVACGIRSSLSLPIAPHSHTAAALNLYAAPPASFAGQDLAPLRSLAAEATGGIALARRITEAQEFADQMRTAMASRSVIDQALGVIMGQRRCTAEEAFSILRSASQHKNVKLRDLCADLITNLTGKPPTEGRFTPRA</sequence>
<protein>
    <submittedName>
        <fullName evidence="4">GAF and ANTAR domain-containing protein</fullName>
    </submittedName>
</protein>
<keyword evidence="2" id="KW-0804">Transcription</keyword>
<evidence type="ECO:0000313" key="4">
    <source>
        <dbReference type="EMBL" id="NJQ01230.1"/>
    </source>
</evidence>
<dbReference type="Pfam" id="PF13185">
    <property type="entry name" value="GAF_2"/>
    <property type="match status" value="1"/>
</dbReference>
<name>A0ABX1BU37_9ACTN</name>
<proteinExistence type="predicted"/>
<organism evidence="4 5">
    <name type="scientific">Streptomyces zingiberis</name>
    <dbReference type="NCBI Taxonomy" id="2053010"/>
    <lineage>
        <taxon>Bacteria</taxon>
        <taxon>Bacillati</taxon>
        <taxon>Actinomycetota</taxon>
        <taxon>Actinomycetes</taxon>
        <taxon>Kitasatosporales</taxon>
        <taxon>Streptomycetaceae</taxon>
        <taxon>Streptomyces</taxon>
    </lineage>
</organism>